<evidence type="ECO:0000256" key="2">
    <source>
        <dbReference type="ARBA" id="ARBA00005684"/>
    </source>
</evidence>
<dbReference type="InterPro" id="IPR003385">
    <property type="entry name" value="Glyco_hydro_77"/>
</dbReference>
<dbReference type="GO" id="GO:0004134">
    <property type="term" value="F:4-alpha-glucanotransferase activity"/>
    <property type="evidence" value="ECO:0007669"/>
    <property type="project" value="UniProtKB-EC"/>
</dbReference>
<organism evidence="11 12">
    <name type="scientific">Nocardioides bizhenqiangii</name>
    <dbReference type="NCBI Taxonomy" id="3095076"/>
    <lineage>
        <taxon>Bacteria</taxon>
        <taxon>Bacillati</taxon>
        <taxon>Actinomycetota</taxon>
        <taxon>Actinomycetes</taxon>
        <taxon>Propionibacteriales</taxon>
        <taxon>Nocardioidaceae</taxon>
        <taxon>Nocardioides</taxon>
    </lineage>
</organism>
<evidence type="ECO:0000256" key="7">
    <source>
        <dbReference type="ARBA" id="ARBA00023277"/>
    </source>
</evidence>
<dbReference type="NCBIfam" id="NF011080">
    <property type="entry name" value="PRK14508.1-3"/>
    <property type="match status" value="1"/>
</dbReference>
<dbReference type="Pfam" id="PF02446">
    <property type="entry name" value="Glyco_hydro_77"/>
    <property type="match status" value="2"/>
</dbReference>
<proteinExistence type="inferred from homology"/>
<evidence type="ECO:0000256" key="6">
    <source>
        <dbReference type="ARBA" id="ARBA00022679"/>
    </source>
</evidence>
<gene>
    <name evidence="11" type="primary">malQ</name>
    <name evidence="11" type="ORF">SHK19_03540</name>
</gene>
<evidence type="ECO:0000256" key="5">
    <source>
        <dbReference type="ARBA" id="ARBA00022676"/>
    </source>
</evidence>
<protein>
    <recommendedName>
        <fullName evidence="4 10">4-alpha-glucanotransferase</fullName>
        <ecNumber evidence="3 10">2.4.1.25</ecNumber>
    </recommendedName>
    <alternativeName>
        <fullName evidence="8 10">Amylomaltase</fullName>
    </alternativeName>
    <alternativeName>
        <fullName evidence="9 10">Disproportionating enzyme</fullName>
    </alternativeName>
</protein>
<dbReference type="NCBIfam" id="TIGR00217">
    <property type="entry name" value="malQ"/>
    <property type="match status" value="1"/>
</dbReference>
<dbReference type="SUPFAM" id="SSF51445">
    <property type="entry name" value="(Trans)glycosidases"/>
    <property type="match status" value="1"/>
</dbReference>
<comment type="catalytic activity">
    <reaction evidence="1 10">
        <text>Transfers a segment of a (1-&gt;4)-alpha-D-glucan to a new position in an acceptor, which may be glucose or a (1-&gt;4)-alpha-D-glucan.</text>
        <dbReference type="EC" id="2.4.1.25"/>
    </reaction>
</comment>
<reference evidence="12" key="1">
    <citation type="submission" date="2023-12" db="EMBL/GenBank/DDBJ databases">
        <title>Novel species in genus Nocardioides.</title>
        <authorList>
            <person name="Zhou H."/>
        </authorList>
    </citation>
    <scope>NUCLEOTIDE SEQUENCE [LARGE SCALE GENOMIC DNA]</scope>
    <source>
        <strain evidence="12">HM61</strain>
    </source>
</reference>
<dbReference type="EC" id="2.4.1.25" evidence="3 10"/>
<keyword evidence="5 10" id="KW-0328">Glycosyltransferase</keyword>
<name>A0ABZ0ZSQ3_9ACTN</name>
<evidence type="ECO:0000313" key="11">
    <source>
        <dbReference type="EMBL" id="WQQ27305.1"/>
    </source>
</evidence>
<evidence type="ECO:0000256" key="1">
    <source>
        <dbReference type="ARBA" id="ARBA00000439"/>
    </source>
</evidence>
<dbReference type="PANTHER" id="PTHR32438">
    <property type="entry name" value="4-ALPHA-GLUCANOTRANSFERASE DPE1, CHLOROPLASTIC/AMYLOPLASTIC"/>
    <property type="match status" value="1"/>
</dbReference>
<sequence length="458" mass="51068">MREQARPFDVRRAGVLLHVTSLPGEGNLGDEAYRFVDFLAEAGCSVWQVLPLVPTHDDDGSPYNSPSAMAGNPDLIDSTRSEQLDDAAFTAWCAQQRDWLEPYAEYAALRELRRTPWHTWEPALRDRDPQAVEDALAPLAERVEDLRLEQWVFAQQWARLREYAAEKGVLLFGDLPIFVSLDSADVWAHRELFELDADGRPITVTGCPPDYFAADGQRWNNPHYDWAAMAAEGYAWWRRRIARQRELFDLVRIDHFRGFEAAWHVPVAAPTARDGRWVKGPGEEILSALVETAGPGTLVAEDLGVITPEVDELRTRFGLPGMKVLQFAFDGSLDNPYLPANHGELSVVYTGTHDNDTTAGWWDKLDDRTRAQVASHLLDPAELMPGALIRLAMESTARLAVVPAQDLLALGSESRMNTPGTDAGNWQWRAQDGAFDAELAAQVRALVEHARRARAAGA</sequence>
<dbReference type="RefSeq" id="WP_322937879.1">
    <property type="nucleotide sequence ID" value="NZ_CP141059.1"/>
</dbReference>
<evidence type="ECO:0000256" key="10">
    <source>
        <dbReference type="RuleBase" id="RU361207"/>
    </source>
</evidence>
<keyword evidence="6 10" id="KW-0808">Transferase</keyword>
<keyword evidence="7 10" id="KW-0119">Carbohydrate metabolism</keyword>
<evidence type="ECO:0000256" key="3">
    <source>
        <dbReference type="ARBA" id="ARBA00012560"/>
    </source>
</evidence>
<evidence type="ECO:0000256" key="8">
    <source>
        <dbReference type="ARBA" id="ARBA00031423"/>
    </source>
</evidence>
<evidence type="ECO:0000256" key="4">
    <source>
        <dbReference type="ARBA" id="ARBA00020295"/>
    </source>
</evidence>
<dbReference type="EMBL" id="CP141059">
    <property type="protein sequence ID" value="WQQ27305.1"/>
    <property type="molecule type" value="Genomic_DNA"/>
</dbReference>
<dbReference type="Proteomes" id="UP001327225">
    <property type="component" value="Chromosome"/>
</dbReference>
<comment type="similarity">
    <text evidence="2 10">Belongs to the disproportionating enzyme family.</text>
</comment>
<dbReference type="Gene3D" id="3.20.20.80">
    <property type="entry name" value="Glycosidases"/>
    <property type="match status" value="2"/>
</dbReference>
<evidence type="ECO:0000313" key="12">
    <source>
        <dbReference type="Proteomes" id="UP001327225"/>
    </source>
</evidence>
<dbReference type="PANTHER" id="PTHR32438:SF5">
    <property type="entry name" value="4-ALPHA-GLUCANOTRANSFERASE DPE1, CHLOROPLASTIC_AMYLOPLASTIC"/>
    <property type="match status" value="1"/>
</dbReference>
<evidence type="ECO:0000256" key="9">
    <source>
        <dbReference type="ARBA" id="ARBA00031501"/>
    </source>
</evidence>
<keyword evidence="12" id="KW-1185">Reference proteome</keyword>
<dbReference type="InterPro" id="IPR017853">
    <property type="entry name" value="GH"/>
</dbReference>
<accession>A0ABZ0ZSQ3</accession>